<dbReference type="GO" id="GO:0016301">
    <property type="term" value="F:kinase activity"/>
    <property type="evidence" value="ECO:0007669"/>
    <property type="project" value="UniProtKB-KW"/>
</dbReference>
<dbReference type="Proteomes" id="UP001310022">
    <property type="component" value="Unassembled WGS sequence"/>
</dbReference>
<keyword evidence="14" id="KW-1185">Reference proteome</keyword>
<keyword evidence="11 13" id="KW-0670">Pyruvate</keyword>
<evidence type="ECO:0000256" key="11">
    <source>
        <dbReference type="ARBA" id="ARBA00023317"/>
    </source>
</evidence>
<evidence type="ECO:0000256" key="1">
    <source>
        <dbReference type="ARBA" id="ARBA00004997"/>
    </source>
</evidence>
<evidence type="ECO:0000256" key="3">
    <source>
        <dbReference type="ARBA" id="ARBA00012142"/>
    </source>
</evidence>
<keyword evidence="9" id="KW-0460">Magnesium</keyword>
<evidence type="ECO:0000256" key="10">
    <source>
        <dbReference type="ARBA" id="ARBA00023152"/>
    </source>
</evidence>
<dbReference type="Gene3D" id="3.20.20.60">
    <property type="entry name" value="Phosphoenolpyruvate-binding domains"/>
    <property type="match status" value="2"/>
</dbReference>
<accession>A0AAN5AP01</accession>
<comment type="pathway">
    <text evidence="1">Carbohydrate degradation; glycolysis; pyruvate from D-glyceraldehyde 3-phosphate: step 5/5.</text>
</comment>
<dbReference type="InterPro" id="IPR040442">
    <property type="entry name" value="Pyrv_kinase-like_dom_sf"/>
</dbReference>
<reference evidence="13 14" key="1">
    <citation type="submission" date="2021-12" db="EMBL/GenBank/DDBJ databases">
        <title>Genome sequencing of bacteria with rrn-lacking chromosome and rrn-plasmid.</title>
        <authorList>
            <person name="Anda M."/>
            <person name="Iwasaki W."/>
        </authorList>
    </citation>
    <scope>NUCLEOTIDE SEQUENCE [LARGE SCALE GENOMIC DNA]</scope>
    <source>
        <strain evidence="13 14">NBRC 15940</strain>
    </source>
</reference>
<evidence type="ECO:0000256" key="8">
    <source>
        <dbReference type="ARBA" id="ARBA00022840"/>
    </source>
</evidence>
<keyword evidence="10" id="KW-0324">Glycolysis</keyword>
<evidence type="ECO:0000313" key="13">
    <source>
        <dbReference type="EMBL" id="GJM63836.1"/>
    </source>
</evidence>
<protein>
    <recommendedName>
        <fullName evidence="3">pyruvate kinase</fullName>
        <ecNumber evidence="3">2.7.1.40</ecNumber>
    </recommendedName>
</protein>
<dbReference type="InterPro" id="IPR011037">
    <property type="entry name" value="Pyrv_Knase-like_insert_dom_sf"/>
</dbReference>
<dbReference type="PANTHER" id="PTHR11817">
    <property type="entry name" value="PYRUVATE KINASE"/>
    <property type="match status" value="1"/>
</dbReference>
<evidence type="ECO:0000256" key="6">
    <source>
        <dbReference type="ARBA" id="ARBA00022741"/>
    </source>
</evidence>
<dbReference type="SUPFAM" id="SSF50800">
    <property type="entry name" value="PK beta-barrel domain-like"/>
    <property type="match status" value="1"/>
</dbReference>
<dbReference type="InterPro" id="IPR015813">
    <property type="entry name" value="Pyrv/PenolPyrv_kinase-like_dom"/>
</dbReference>
<dbReference type="Gene3D" id="2.40.33.10">
    <property type="entry name" value="PK beta-barrel domain-like"/>
    <property type="match status" value="2"/>
</dbReference>
<comment type="caution">
    <text evidence="13">The sequence shown here is derived from an EMBL/GenBank/DDBJ whole genome shotgun (WGS) entry which is preliminary data.</text>
</comment>
<feature type="domain" description="Pyruvate kinase barrel" evidence="12">
    <location>
        <begin position="159"/>
        <end position="235"/>
    </location>
</feature>
<dbReference type="InterPro" id="IPR015806">
    <property type="entry name" value="Pyrv_Knase_insert_dom_sf"/>
</dbReference>
<proteinExistence type="inferred from homology"/>
<keyword evidence="8" id="KW-0067">ATP-binding</keyword>
<evidence type="ECO:0000256" key="2">
    <source>
        <dbReference type="ARBA" id="ARBA00008663"/>
    </source>
</evidence>
<keyword evidence="5" id="KW-0479">Metal-binding</keyword>
<sequence length="625" mass="69885">MNLFRRKKAFRTFKATPDKTKGLQLLIKSMEKMYQEMLRFEQDYLSKAEDVHPVHEASRKNLLHYLSLRSQDVREMQGQLGNLGLSRLGKAESHVLASTIAIINNLCRMNGQEDLILASPELSIAEGKKTLHQHTESLFGPASPHRPVSIMVTQPTAAAETFALANQMIKSGMNVARINCAHDGEEIWAQLIQNVKKAAEKNFNHCKVFMDLAGPKLRTGAIARGKEVFKLKTKKSETGLLIEPLEVLLVEEFRHEHPQAQIPLGVIVHELKSGQRITFKDFRGRKRSMKIFKNSDEQVYGLLKRNTYIYSQMLVKIWEEKSLIKSIHIGKIPALEQNILLEKGDELILHLEEIAGAPAQTDSQGNLIHAAHISCPLPELYKDVKKGEAVLLDDGKIEAEIRSVSNTKGEIQLQITYAEEGGAKLKAEKGINLPESDLHLNGLTTKDRKDLEFIVQHAQAVNFSFVNNAQDVKDLIAEFNRLGADEDLGIVLKIETQKAYRNLPAILMEAMKRKNIGVMIARGDLAVECGWKHLAQVQEEITRLCAAAHVPIIWATQVLETAAKKGRPSRAEISDAALGQQTECVMLNKGPYIIGAIQILDEILTSMAGRQEKKAPMLPLLNYSK</sequence>
<evidence type="ECO:0000259" key="12">
    <source>
        <dbReference type="Pfam" id="PF00224"/>
    </source>
</evidence>
<evidence type="ECO:0000256" key="9">
    <source>
        <dbReference type="ARBA" id="ARBA00022842"/>
    </source>
</evidence>
<evidence type="ECO:0000256" key="7">
    <source>
        <dbReference type="ARBA" id="ARBA00022777"/>
    </source>
</evidence>
<dbReference type="NCBIfam" id="NF011314">
    <property type="entry name" value="PRK14725.1"/>
    <property type="match status" value="1"/>
</dbReference>
<dbReference type="InterPro" id="IPR015793">
    <property type="entry name" value="Pyrv_Knase_brl"/>
</dbReference>
<evidence type="ECO:0000313" key="14">
    <source>
        <dbReference type="Proteomes" id="UP001310022"/>
    </source>
</evidence>
<dbReference type="SUPFAM" id="SSF51621">
    <property type="entry name" value="Phosphoenolpyruvate/pyruvate domain"/>
    <property type="match status" value="1"/>
</dbReference>
<gene>
    <name evidence="13" type="ORF">PEDI_43880</name>
</gene>
<evidence type="ECO:0000256" key="5">
    <source>
        <dbReference type="ARBA" id="ARBA00022723"/>
    </source>
</evidence>
<keyword evidence="6" id="KW-0547">Nucleotide-binding</keyword>
<comment type="similarity">
    <text evidence="2">Belongs to the pyruvate kinase family.</text>
</comment>
<dbReference type="GO" id="GO:0000287">
    <property type="term" value="F:magnesium ion binding"/>
    <property type="evidence" value="ECO:0007669"/>
    <property type="project" value="InterPro"/>
</dbReference>
<dbReference type="AlphaFoldDB" id="A0AAN5AP01"/>
<name>A0AAN5AP01_9BACT</name>
<dbReference type="EMBL" id="BQKE01000003">
    <property type="protein sequence ID" value="GJM63836.1"/>
    <property type="molecule type" value="Genomic_DNA"/>
</dbReference>
<dbReference type="GO" id="GO:0004743">
    <property type="term" value="F:pyruvate kinase activity"/>
    <property type="evidence" value="ECO:0007669"/>
    <property type="project" value="UniProtKB-EC"/>
</dbReference>
<keyword evidence="7 13" id="KW-0418">Kinase</keyword>
<evidence type="ECO:0000256" key="4">
    <source>
        <dbReference type="ARBA" id="ARBA00022679"/>
    </source>
</evidence>
<dbReference type="RefSeq" id="WP_338238945.1">
    <property type="nucleotide sequence ID" value="NZ_BQKE01000003.1"/>
</dbReference>
<dbReference type="GO" id="GO:0005524">
    <property type="term" value="F:ATP binding"/>
    <property type="evidence" value="ECO:0007669"/>
    <property type="project" value="UniProtKB-KW"/>
</dbReference>
<dbReference type="InterPro" id="IPR001697">
    <property type="entry name" value="Pyr_Knase"/>
</dbReference>
<dbReference type="Pfam" id="PF00224">
    <property type="entry name" value="PK"/>
    <property type="match status" value="2"/>
</dbReference>
<feature type="domain" description="Pyruvate kinase barrel" evidence="12">
    <location>
        <begin position="337"/>
        <end position="588"/>
    </location>
</feature>
<organism evidence="13 14">
    <name type="scientific">Persicobacter diffluens</name>
    <dbReference type="NCBI Taxonomy" id="981"/>
    <lineage>
        <taxon>Bacteria</taxon>
        <taxon>Pseudomonadati</taxon>
        <taxon>Bacteroidota</taxon>
        <taxon>Cytophagia</taxon>
        <taxon>Cytophagales</taxon>
        <taxon>Persicobacteraceae</taxon>
        <taxon>Persicobacter</taxon>
    </lineage>
</organism>
<keyword evidence="4" id="KW-0808">Transferase</keyword>
<dbReference type="GO" id="GO:0030955">
    <property type="term" value="F:potassium ion binding"/>
    <property type="evidence" value="ECO:0007669"/>
    <property type="project" value="InterPro"/>
</dbReference>
<dbReference type="EC" id="2.7.1.40" evidence="3"/>